<gene>
    <name evidence="1" type="ORF">GETHOR_07900</name>
</gene>
<keyword evidence="2" id="KW-1185">Reference proteome</keyword>
<evidence type="ECO:0000313" key="1">
    <source>
        <dbReference type="EMBL" id="BDU68689.1"/>
    </source>
</evidence>
<name>A0ABM9LMP0_9BACT</name>
<dbReference type="Proteomes" id="UP001242010">
    <property type="component" value="Chromosome"/>
</dbReference>
<evidence type="ECO:0000313" key="2">
    <source>
        <dbReference type="Proteomes" id="UP001242010"/>
    </source>
</evidence>
<sequence>MVGSMPTVLTICADCERQALRHPKRGKALTEALTCLTGLLLRRKRLQDLQVARTACLRNCPFGRICVALACGEREVRHHLAPDDDLAAVAAKLAGAPRTAKS</sequence>
<reference evidence="2" key="1">
    <citation type="journal article" date="2023" name="Int. J. Syst. Evol. Microbiol.">
        <title>Mesoterricola silvestris gen. nov., sp. nov., Mesoterricola sediminis sp. nov., Geothrix oryzae sp. nov., Geothrix edaphica sp. nov., Geothrix rubra sp. nov., and Geothrix limicola sp. nov., six novel members of Acidobacteriota isolated from soils.</title>
        <authorList>
            <person name="Itoh H."/>
            <person name="Sugisawa Y."/>
            <person name="Mise K."/>
            <person name="Xu Z."/>
            <person name="Kuniyasu M."/>
            <person name="Ushijima N."/>
            <person name="Kawano K."/>
            <person name="Kobayashi E."/>
            <person name="Shiratori Y."/>
            <person name="Masuda Y."/>
            <person name="Senoo K."/>
        </authorList>
    </citation>
    <scope>NUCLEOTIDE SEQUENCE [LARGE SCALE GENOMIC DNA]</scope>
    <source>
        <strain evidence="2">Red222</strain>
    </source>
</reference>
<proteinExistence type="predicted"/>
<dbReference type="EMBL" id="AP027079">
    <property type="protein sequence ID" value="BDU68689.1"/>
    <property type="molecule type" value="Genomic_DNA"/>
</dbReference>
<evidence type="ECO:0008006" key="3">
    <source>
        <dbReference type="Google" id="ProtNLM"/>
    </source>
</evidence>
<protein>
    <recommendedName>
        <fullName evidence="3">(2Fe-2S) ferredoxin domain-containing protein</fullName>
    </recommendedName>
</protein>
<accession>A0ABM9LMP0</accession>
<organism evidence="1 2">
    <name type="scientific">Geothrix oryzae</name>
    <dbReference type="NCBI Taxonomy" id="2927975"/>
    <lineage>
        <taxon>Bacteria</taxon>
        <taxon>Pseudomonadati</taxon>
        <taxon>Acidobacteriota</taxon>
        <taxon>Holophagae</taxon>
        <taxon>Holophagales</taxon>
        <taxon>Holophagaceae</taxon>
        <taxon>Geothrix</taxon>
    </lineage>
</organism>